<evidence type="ECO:0000256" key="1">
    <source>
        <dbReference type="SAM" id="MobiDB-lite"/>
    </source>
</evidence>
<accession>A0A930KLU5</accession>
<name>A0A930KLU5_9MICC</name>
<keyword evidence="2" id="KW-0812">Transmembrane</keyword>
<feature type="transmembrane region" description="Helical" evidence="2">
    <location>
        <begin position="54"/>
        <end position="82"/>
    </location>
</feature>
<feature type="region of interest" description="Disordered" evidence="1">
    <location>
        <begin position="1"/>
        <end position="42"/>
    </location>
</feature>
<keyword evidence="2" id="KW-0472">Membrane</keyword>
<organism evidence="3 4">
    <name type="scientific">Rothia dentocariosa</name>
    <dbReference type="NCBI Taxonomy" id="2047"/>
    <lineage>
        <taxon>Bacteria</taxon>
        <taxon>Bacillati</taxon>
        <taxon>Actinomycetota</taxon>
        <taxon>Actinomycetes</taxon>
        <taxon>Micrococcales</taxon>
        <taxon>Micrococcaceae</taxon>
        <taxon>Rothia</taxon>
    </lineage>
</organism>
<evidence type="ECO:0000256" key="2">
    <source>
        <dbReference type="SAM" id="Phobius"/>
    </source>
</evidence>
<dbReference type="Proteomes" id="UP000769484">
    <property type="component" value="Unassembled WGS sequence"/>
</dbReference>
<sequence length="126" mass="13629">MQDPILGPYSDPAAGLRSKPHRHKQGADIEEPPMMQSGGKTATNLGERASQLSLTFGVLSLINIMVSGPWFFGIPTIILSVLGLHKAKEADSYGVVSLAGRILSWIAIAKLVLVYVLIVWAWFNGE</sequence>
<feature type="transmembrane region" description="Helical" evidence="2">
    <location>
        <begin position="102"/>
        <end position="123"/>
    </location>
</feature>
<evidence type="ECO:0000313" key="3">
    <source>
        <dbReference type="EMBL" id="MBF1650796.1"/>
    </source>
</evidence>
<keyword evidence="2" id="KW-1133">Transmembrane helix</keyword>
<proteinExistence type="predicted"/>
<evidence type="ECO:0000313" key="4">
    <source>
        <dbReference type="Proteomes" id="UP000769484"/>
    </source>
</evidence>
<reference evidence="3" key="1">
    <citation type="submission" date="2020-04" db="EMBL/GenBank/DDBJ databases">
        <title>Deep metagenomics examines the oral microbiome during advanced dental caries in children, revealing novel taxa and co-occurrences with host molecules.</title>
        <authorList>
            <person name="Baker J.L."/>
            <person name="Morton J.T."/>
            <person name="Dinis M."/>
            <person name="Alvarez R."/>
            <person name="Tran N.C."/>
            <person name="Knight R."/>
            <person name="Edlund A."/>
        </authorList>
    </citation>
    <scope>NUCLEOTIDE SEQUENCE</scope>
    <source>
        <strain evidence="3">JCVI_47_bin.4</strain>
    </source>
</reference>
<dbReference type="EMBL" id="JABZXJ010000122">
    <property type="protein sequence ID" value="MBF1650796.1"/>
    <property type="molecule type" value="Genomic_DNA"/>
</dbReference>
<protein>
    <recommendedName>
        <fullName evidence="5">DUF4190 domain-containing protein</fullName>
    </recommendedName>
</protein>
<evidence type="ECO:0008006" key="5">
    <source>
        <dbReference type="Google" id="ProtNLM"/>
    </source>
</evidence>
<dbReference type="AlphaFoldDB" id="A0A930KLU5"/>
<comment type="caution">
    <text evidence="3">The sequence shown here is derived from an EMBL/GenBank/DDBJ whole genome shotgun (WGS) entry which is preliminary data.</text>
</comment>
<gene>
    <name evidence="3" type="ORF">HXO56_12115</name>
</gene>